<evidence type="ECO:0000313" key="3">
    <source>
        <dbReference type="Proteomes" id="UP000070160"/>
    </source>
</evidence>
<gene>
    <name evidence="2" type="ORF">HMPREF3182_01224</name>
</gene>
<feature type="transmembrane region" description="Helical" evidence="1">
    <location>
        <begin position="64"/>
        <end position="87"/>
    </location>
</feature>
<proteinExistence type="predicted"/>
<organism evidence="2 3">
    <name type="scientific">Megasphaera hutchinsoni</name>
    <dbReference type="NCBI Taxonomy" id="1588748"/>
    <lineage>
        <taxon>Bacteria</taxon>
        <taxon>Bacillati</taxon>
        <taxon>Bacillota</taxon>
        <taxon>Negativicutes</taxon>
        <taxon>Veillonellales</taxon>
        <taxon>Veillonellaceae</taxon>
        <taxon>Megasphaera</taxon>
    </lineage>
</organism>
<keyword evidence="1" id="KW-1133">Transmembrane helix</keyword>
<keyword evidence="1" id="KW-0812">Transmembrane</keyword>
<dbReference type="AlphaFoldDB" id="A0A134CE74"/>
<keyword evidence="1" id="KW-0472">Membrane</keyword>
<reference evidence="3" key="1">
    <citation type="submission" date="2016-01" db="EMBL/GenBank/DDBJ databases">
        <authorList>
            <person name="Mitreva M."/>
            <person name="Pepin K.H."/>
            <person name="Mihindukulasuriya K.A."/>
            <person name="Fulton R."/>
            <person name="Fronick C."/>
            <person name="O'Laughlin M."/>
            <person name="Miner T."/>
            <person name="Herter B."/>
            <person name="Rosa B.A."/>
            <person name="Cordes M."/>
            <person name="Tomlinson C."/>
            <person name="Wollam A."/>
            <person name="Palsikar V.B."/>
            <person name="Mardis E.R."/>
            <person name="Wilson R.K."/>
        </authorList>
    </citation>
    <scope>NUCLEOTIDE SEQUENCE [LARGE SCALE GENOMIC DNA]</scope>
    <source>
        <strain evidence="3">KA00182</strain>
    </source>
</reference>
<accession>A0A134CE74</accession>
<dbReference type="Pfam" id="PF04246">
    <property type="entry name" value="RseC_MucC"/>
    <property type="match status" value="1"/>
</dbReference>
<name>A0A134CE74_9FIRM</name>
<dbReference type="EMBL" id="LSDT01000046">
    <property type="protein sequence ID" value="KXB90470.1"/>
    <property type="molecule type" value="Genomic_DNA"/>
</dbReference>
<dbReference type="PATRIC" id="fig|1588748.3.peg.1182"/>
<evidence type="ECO:0008006" key="4">
    <source>
        <dbReference type="Google" id="ProtNLM"/>
    </source>
</evidence>
<keyword evidence="3" id="KW-1185">Reference proteome</keyword>
<evidence type="ECO:0000256" key="1">
    <source>
        <dbReference type="SAM" id="Phobius"/>
    </source>
</evidence>
<comment type="caution">
    <text evidence="2">The sequence shown here is derived from an EMBL/GenBank/DDBJ whole genome shotgun (WGS) entry which is preliminary data.</text>
</comment>
<dbReference type="Proteomes" id="UP000070160">
    <property type="component" value="Unassembled WGS sequence"/>
</dbReference>
<protein>
    <recommendedName>
        <fullName evidence="4">Positive regulator of sigma(E), RseC/MucC</fullName>
    </recommendedName>
</protein>
<feature type="transmembrane region" description="Helical" evidence="1">
    <location>
        <begin position="93"/>
        <end position="116"/>
    </location>
</feature>
<dbReference type="RefSeq" id="WP_062486113.1">
    <property type="nucleotide sequence ID" value="NZ_KQ960953.1"/>
</dbReference>
<sequence>MRVGEGIIEEILEDGLAKVRVNKDSVYVVCGSCFGAERVVITAHNKIGAQKGENIQYHVEDSHLIYGSFLCFILPLLFIAVGVGSGYGIGIELGYNMVLCAIGGAIIGILVSMGFWKLVDRNISAMVDSRPCICKILESEENDGMEEDI</sequence>
<dbReference type="STRING" id="1588748.HMPREF3182_01224"/>
<evidence type="ECO:0000313" key="2">
    <source>
        <dbReference type="EMBL" id="KXB90470.1"/>
    </source>
</evidence>